<name>A0A7J0GKM8_9ERIC</name>
<keyword evidence="2 3" id="KW-0067">ATP-binding</keyword>
<dbReference type="PANTHER" id="PTHR27005">
    <property type="entry name" value="WALL-ASSOCIATED RECEPTOR KINASE-LIKE 21"/>
    <property type="match status" value="1"/>
</dbReference>
<dbReference type="InterPro" id="IPR000719">
    <property type="entry name" value="Prot_kinase_dom"/>
</dbReference>
<evidence type="ECO:0000313" key="5">
    <source>
        <dbReference type="EMBL" id="GFZ11335.1"/>
    </source>
</evidence>
<dbReference type="EMBL" id="BJWL01000022">
    <property type="protein sequence ID" value="GFZ11335.1"/>
    <property type="molecule type" value="Genomic_DNA"/>
</dbReference>
<feature type="binding site" evidence="3">
    <location>
        <position position="40"/>
    </location>
    <ligand>
        <name>ATP</name>
        <dbReference type="ChEBI" id="CHEBI:30616"/>
    </ligand>
</feature>
<protein>
    <submittedName>
        <fullName evidence="5">Wall associated kinase-like 1</fullName>
    </submittedName>
</protein>
<organism evidence="5 6">
    <name type="scientific">Actinidia rufa</name>
    <dbReference type="NCBI Taxonomy" id="165716"/>
    <lineage>
        <taxon>Eukaryota</taxon>
        <taxon>Viridiplantae</taxon>
        <taxon>Streptophyta</taxon>
        <taxon>Embryophyta</taxon>
        <taxon>Tracheophyta</taxon>
        <taxon>Spermatophyta</taxon>
        <taxon>Magnoliopsida</taxon>
        <taxon>eudicotyledons</taxon>
        <taxon>Gunneridae</taxon>
        <taxon>Pentapetalae</taxon>
        <taxon>asterids</taxon>
        <taxon>Ericales</taxon>
        <taxon>Actinidiaceae</taxon>
        <taxon>Actinidia</taxon>
    </lineage>
</organism>
<dbReference type="OrthoDB" id="4062651at2759"/>
<dbReference type="GO" id="GO:0005524">
    <property type="term" value="F:ATP binding"/>
    <property type="evidence" value="ECO:0007669"/>
    <property type="project" value="UniProtKB-UniRule"/>
</dbReference>
<evidence type="ECO:0000313" key="6">
    <source>
        <dbReference type="Proteomes" id="UP000585474"/>
    </source>
</evidence>
<dbReference type="InterPro" id="IPR045274">
    <property type="entry name" value="WAK-like"/>
</dbReference>
<reference evidence="5 6" key="1">
    <citation type="submission" date="2019-07" db="EMBL/GenBank/DDBJ databases">
        <title>De Novo Assembly of kiwifruit Actinidia rufa.</title>
        <authorList>
            <person name="Sugita-Konishi S."/>
            <person name="Sato K."/>
            <person name="Mori E."/>
            <person name="Abe Y."/>
            <person name="Kisaki G."/>
            <person name="Hamano K."/>
            <person name="Suezawa K."/>
            <person name="Otani M."/>
            <person name="Fukuda T."/>
            <person name="Manabe T."/>
            <person name="Gomi K."/>
            <person name="Tabuchi M."/>
            <person name="Akimitsu K."/>
            <person name="Kataoka I."/>
        </authorList>
    </citation>
    <scope>NUCLEOTIDE SEQUENCE [LARGE SCALE GENOMIC DNA]</scope>
    <source>
        <strain evidence="6">cv. Fuchu</strain>
    </source>
</reference>
<dbReference type="Proteomes" id="UP000585474">
    <property type="component" value="Unassembled WGS sequence"/>
</dbReference>
<dbReference type="AlphaFoldDB" id="A0A7J0GKM8"/>
<keyword evidence="1 3" id="KW-0547">Nucleotide-binding</keyword>
<sequence>MAEELQRATDNYNQSRVLGQGGYGTVYKAMLLDGRIVAFKKSKALDSSRIKQFINEVAILSQINHRNVFNAKVSDFGTSRTIPFEETHLTTTVQGTFGYLDSEYFQTSQFIEKSDVYSFGVVLIELLTSEKPINFGRPEEEINLVAHFISVMNDNKNMLEIIDHRVAKEGKSDEIIGISNLTCRCLRLEGKGRPTMKEVAMEIEGLRKNQTHFKINPEPILKADEDQLFIHISDGSGQESLEILSMEMESSSINNLA</sequence>
<dbReference type="Pfam" id="PF00069">
    <property type="entry name" value="Pkinase"/>
    <property type="match status" value="1"/>
</dbReference>
<dbReference type="PROSITE" id="PS00107">
    <property type="entry name" value="PROTEIN_KINASE_ATP"/>
    <property type="match status" value="1"/>
</dbReference>
<accession>A0A7J0GKM8</accession>
<keyword evidence="5" id="KW-0418">Kinase</keyword>
<evidence type="ECO:0000256" key="3">
    <source>
        <dbReference type="PROSITE-ProRule" id="PRU10141"/>
    </source>
</evidence>
<dbReference type="InterPro" id="IPR017441">
    <property type="entry name" value="Protein_kinase_ATP_BS"/>
</dbReference>
<keyword evidence="6" id="KW-1185">Reference proteome</keyword>
<dbReference type="Gene3D" id="3.30.200.20">
    <property type="entry name" value="Phosphorylase Kinase, domain 1"/>
    <property type="match status" value="1"/>
</dbReference>
<keyword evidence="5" id="KW-0808">Transferase</keyword>
<evidence type="ECO:0000259" key="4">
    <source>
        <dbReference type="PROSITE" id="PS50011"/>
    </source>
</evidence>
<feature type="domain" description="Protein kinase" evidence="4">
    <location>
        <begin position="1"/>
        <end position="215"/>
    </location>
</feature>
<dbReference type="SUPFAM" id="SSF56112">
    <property type="entry name" value="Protein kinase-like (PK-like)"/>
    <property type="match status" value="1"/>
</dbReference>
<comment type="caution">
    <text evidence="5">The sequence shown here is derived from an EMBL/GenBank/DDBJ whole genome shotgun (WGS) entry which is preliminary data.</text>
</comment>
<dbReference type="Pfam" id="PF07714">
    <property type="entry name" value="PK_Tyr_Ser-Thr"/>
    <property type="match status" value="1"/>
</dbReference>
<dbReference type="InterPro" id="IPR001245">
    <property type="entry name" value="Ser-Thr/Tyr_kinase_cat_dom"/>
</dbReference>
<evidence type="ECO:0000256" key="2">
    <source>
        <dbReference type="ARBA" id="ARBA00022840"/>
    </source>
</evidence>
<dbReference type="GO" id="GO:0005886">
    <property type="term" value="C:plasma membrane"/>
    <property type="evidence" value="ECO:0007669"/>
    <property type="project" value="TreeGrafter"/>
</dbReference>
<dbReference type="PROSITE" id="PS50011">
    <property type="entry name" value="PROTEIN_KINASE_DOM"/>
    <property type="match status" value="1"/>
</dbReference>
<dbReference type="Gene3D" id="1.10.510.10">
    <property type="entry name" value="Transferase(Phosphotransferase) domain 1"/>
    <property type="match status" value="1"/>
</dbReference>
<gene>
    <name evidence="5" type="ORF">Acr_22g0007330</name>
</gene>
<dbReference type="InterPro" id="IPR011009">
    <property type="entry name" value="Kinase-like_dom_sf"/>
</dbReference>
<proteinExistence type="predicted"/>
<dbReference type="GO" id="GO:0004674">
    <property type="term" value="F:protein serine/threonine kinase activity"/>
    <property type="evidence" value="ECO:0007669"/>
    <property type="project" value="TreeGrafter"/>
</dbReference>
<dbReference type="PANTHER" id="PTHR27005:SF537">
    <property type="entry name" value="LYSM TYPE RECEPTOR KINASE"/>
    <property type="match status" value="1"/>
</dbReference>
<evidence type="ECO:0000256" key="1">
    <source>
        <dbReference type="ARBA" id="ARBA00022741"/>
    </source>
</evidence>
<dbReference type="GO" id="GO:0007166">
    <property type="term" value="P:cell surface receptor signaling pathway"/>
    <property type="evidence" value="ECO:0007669"/>
    <property type="project" value="InterPro"/>
</dbReference>